<reference evidence="1 2" key="1">
    <citation type="journal article" date="2015" name="BMC Genomics">
        <title>Comparative genomics of Fructobacillus spp. and Leuconostoc spp. reveals niche-specific evolution of Fructobacillus spp.</title>
        <authorList>
            <person name="Endo A."/>
            <person name="Tanizawa Y."/>
            <person name="Tanaka N."/>
            <person name="Maeno S."/>
            <person name="Kumar H."/>
            <person name="Shiwa Y."/>
            <person name="Okada S."/>
            <person name="Yoshikawa H."/>
            <person name="Dicks L."/>
            <person name="Nakagawa J."/>
            <person name="Arita M."/>
        </authorList>
    </citation>
    <scope>NUCLEOTIDE SEQUENCE [LARGE SCALE GENOMIC DNA]</scope>
    <source>
        <strain evidence="1 2">JCM 12225</strain>
    </source>
</reference>
<dbReference type="RefSeq" id="WP_061992970.1">
    <property type="nucleotide sequence ID" value="NZ_DF968000.1"/>
</dbReference>
<organism evidence="1 2">
    <name type="scientific">Fructobacillus ficulneus</name>
    <dbReference type="NCBI Taxonomy" id="157463"/>
    <lineage>
        <taxon>Bacteria</taxon>
        <taxon>Bacillati</taxon>
        <taxon>Bacillota</taxon>
        <taxon>Bacilli</taxon>
        <taxon>Lactobacillales</taxon>
        <taxon>Lactobacillaceae</taxon>
        <taxon>Fructobacillus</taxon>
    </lineage>
</organism>
<dbReference type="AlphaFoldDB" id="A0A0K8MG92"/>
<protein>
    <recommendedName>
        <fullName evidence="3">Competence protein ComGD</fullName>
    </recommendedName>
</protein>
<dbReference type="EMBL" id="DF968000">
    <property type="protein sequence ID" value="GAO99566.1"/>
    <property type="molecule type" value="Genomic_DNA"/>
</dbReference>
<gene>
    <name evidence="1" type="ORF">FFIC_230500</name>
</gene>
<accession>A0A0K8MG92</accession>
<name>A0A0K8MG92_9LACO</name>
<evidence type="ECO:0000313" key="2">
    <source>
        <dbReference type="Proteomes" id="UP000253891"/>
    </source>
</evidence>
<proteinExistence type="predicted"/>
<dbReference type="STRING" id="157463.GCA_001047075_00484"/>
<sequence length="132" mass="14761">MKPKFSAYTLVESLFVLGITAILLTLALSFQLRPPGQTVSGFENQFTAVFQKQRLQSQNTGKDVQLEFTKHRLVVDQESVPYPAGYSAQTEKIVVIKASGYVAPGHIIFEKGKEILKLIFQFGGGSYRFEKE</sequence>
<dbReference type="OrthoDB" id="2151999at2"/>
<dbReference type="Proteomes" id="UP000253891">
    <property type="component" value="Unassembled WGS sequence"/>
</dbReference>
<evidence type="ECO:0000313" key="1">
    <source>
        <dbReference type="EMBL" id="GAO99566.1"/>
    </source>
</evidence>
<keyword evidence="2" id="KW-1185">Reference proteome</keyword>
<evidence type="ECO:0008006" key="3">
    <source>
        <dbReference type="Google" id="ProtNLM"/>
    </source>
</evidence>